<dbReference type="Proteomes" id="UP000623681">
    <property type="component" value="Unassembled WGS sequence"/>
</dbReference>
<dbReference type="PANTHER" id="PTHR43155">
    <property type="entry name" value="CYCLIC DI-GMP PHOSPHODIESTERASE PA4108-RELATED"/>
    <property type="match status" value="1"/>
</dbReference>
<dbReference type="InterPro" id="IPR003607">
    <property type="entry name" value="HD/PDEase_dom"/>
</dbReference>
<proteinExistence type="predicted"/>
<dbReference type="RefSeq" id="WP_202766751.1">
    <property type="nucleotide sequence ID" value="NZ_JAESWA010000019.1"/>
</dbReference>
<organism evidence="2 3">
    <name type="scientific">Clostridium paridis</name>
    <dbReference type="NCBI Taxonomy" id="2803863"/>
    <lineage>
        <taxon>Bacteria</taxon>
        <taxon>Bacillati</taxon>
        <taxon>Bacillota</taxon>
        <taxon>Clostridia</taxon>
        <taxon>Eubacteriales</taxon>
        <taxon>Clostridiaceae</taxon>
        <taxon>Clostridium</taxon>
    </lineage>
</organism>
<protein>
    <submittedName>
        <fullName evidence="2">HD domain-containing protein</fullName>
    </submittedName>
</protein>
<dbReference type="CDD" id="cd00077">
    <property type="entry name" value="HDc"/>
    <property type="match status" value="2"/>
</dbReference>
<dbReference type="InterPro" id="IPR006675">
    <property type="entry name" value="HDIG_dom"/>
</dbReference>
<comment type="caution">
    <text evidence="2">The sequence shown here is derived from an EMBL/GenBank/DDBJ whole genome shotgun (WGS) entry which is preliminary data.</text>
</comment>
<dbReference type="Gene3D" id="1.10.3210.10">
    <property type="entry name" value="Hypothetical protein af1432"/>
    <property type="match status" value="2"/>
</dbReference>
<gene>
    <name evidence="2" type="ORF">JK634_06100</name>
</gene>
<feature type="domain" description="HD-GYP" evidence="1">
    <location>
        <begin position="223"/>
        <end position="410"/>
    </location>
</feature>
<reference evidence="2" key="1">
    <citation type="submission" date="2021-01" db="EMBL/GenBank/DDBJ databases">
        <title>Genome public.</title>
        <authorList>
            <person name="Liu C."/>
            <person name="Sun Q."/>
        </authorList>
    </citation>
    <scope>NUCLEOTIDE SEQUENCE</scope>
    <source>
        <strain evidence="2">YIM B02565</strain>
    </source>
</reference>
<dbReference type="Pfam" id="PF13487">
    <property type="entry name" value="HD_5"/>
    <property type="match status" value="2"/>
</dbReference>
<evidence type="ECO:0000313" key="2">
    <source>
        <dbReference type="EMBL" id="MBL4931370.1"/>
    </source>
</evidence>
<evidence type="ECO:0000313" key="3">
    <source>
        <dbReference type="Proteomes" id="UP000623681"/>
    </source>
</evidence>
<dbReference type="EMBL" id="JAESWA010000019">
    <property type="protein sequence ID" value="MBL4931370.1"/>
    <property type="molecule type" value="Genomic_DNA"/>
</dbReference>
<sequence length="410" mass="46939">MKVSIEEIIESLVITVSLSEIANNSTIREHMDGIKKKNTKDGYISHSKGTTFIALNIAKEMLLNEEDLKNLYIAAYLHDLGLTKVAFMEYDEATITREHCLEGARLISNIPKIENIAEYVKYHHENYDGTGPFGLVGEQIPLMSQILKISDFIDSNYIECRPEAYKWIMSILTNDIDKYVSSKVGKAVIEVISKKTLWRGLNNSDFMDKWLETNKPIVEESLDTYEFLQTAEVYAEIIDIRSSFTARHSRGISELAYLMAKYKGYDENKSIKLKIAGLLHDIGKLAVPIRYINKNGALTDIEYKLVKTHVFYTDLVLKPIKSIDDIREWAISHHEKLDGTGYSRELNHNELGEEQRLLAICDIYQALAEDRPYRRGLKREKCLEIIGKMVENNKLCPKAFEVLKSVTSNL</sequence>
<dbReference type="InterPro" id="IPR037522">
    <property type="entry name" value="HD_GYP_dom"/>
</dbReference>
<dbReference type="AlphaFoldDB" id="A0A937FC73"/>
<keyword evidence="3" id="KW-1185">Reference proteome</keyword>
<dbReference type="PANTHER" id="PTHR43155:SF1">
    <property type="entry name" value="3'3'-CGAMP-SPECIFIC PHOSPHODIESTERASE 1"/>
    <property type="match status" value="1"/>
</dbReference>
<evidence type="ECO:0000259" key="1">
    <source>
        <dbReference type="PROSITE" id="PS51832"/>
    </source>
</evidence>
<name>A0A937FC73_9CLOT</name>
<dbReference type="SMART" id="SM00471">
    <property type="entry name" value="HDc"/>
    <property type="match status" value="2"/>
</dbReference>
<dbReference type="SUPFAM" id="SSF109604">
    <property type="entry name" value="HD-domain/PDEase-like"/>
    <property type="match status" value="2"/>
</dbReference>
<dbReference type="PROSITE" id="PS51832">
    <property type="entry name" value="HD_GYP"/>
    <property type="match status" value="1"/>
</dbReference>
<accession>A0A937FC73</accession>
<dbReference type="NCBIfam" id="TIGR00277">
    <property type="entry name" value="HDIG"/>
    <property type="match status" value="1"/>
</dbReference>